<evidence type="ECO:0000313" key="3">
    <source>
        <dbReference type="Proteomes" id="UP000245938"/>
    </source>
</evidence>
<protein>
    <recommendedName>
        <fullName evidence="4">DUF2273 domain-containing protein</fullName>
    </recommendedName>
</protein>
<keyword evidence="3" id="KW-1185">Reference proteome</keyword>
<keyword evidence="1" id="KW-0472">Membrane</keyword>
<dbReference type="AlphaFoldDB" id="A0A2U3APZ6"/>
<gene>
    <name evidence="2" type="ORF">DEX24_02280</name>
</gene>
<organism evidence="2 3">
    <name type="scientific">Kurthia sibirica</name>
    <dbReference type="NCBI Taxonomy" id="202750"/>
    <lineage>
        <taxon>Bacteria</taxon>
        <taxon>Bacillati</taxon>
        <taxon>Bacillota</taxon>
        <taxon>Bacilli</taxon>
        <taxon>Bacillales</taxon>
        <taxon>Caryophanaceae</taxon>
        <taxon>Kurthia</taxon>
    </lineage>
</organism>
<sequence>MMNSERNRRFLDDYKWRIVGCLSMLLISILFLTIGFWKTILIIMLCAIGTLIGYAKDRTEQFLIFIDKLR</sequence>
<dbReference type="Pfam" id="PF10031">
    <property type="entry name" value="DUF2273"/>
    <property type="match status" value="1"/>
</dbReference>
<dbReference type="Proteomes" id="UP000245938">
    <property type="component" value="Unassembled WGS sequence"/>
</dbReference>
<reference evidence="2 3" key="1">
    <citation type="submission" date="2018-05" db="EMBL/GenBank/DDBJ databases">
        <title>Kurthia sibirica genome sequence.</title>
        <authorList>
            <person name="Maclea K.S."/>
            <person name="Goen A.E."/>
        </authorList>
    </citation>
    <scope>NUCLEOTIDE SEQUENCE [LARGE SCALE GENOMIC DNA]</scope>
    <source>
        <strain evidence="2 3">ATCC 49154</strain>
    </source>
</reference>
<keyword evidence="1" id="KW-1133">Transmembrane helix</keyword>
<accession>A0A2U3APZ6</accession>
<feature type="transmembrane region" description="Helical" evidence="1">
    <location>
        <begin position="21"/>
        <end position="54"/>
    </location>
</feature>
<comment type="caution">
    <text evidence="2">The sequence shown here is derived from an EMBL/GenBank/DDBJ whole genome shotgun (WGS) entry which is preliminary data.</text>
</comment>
<name>A0A2U3APZ6_9BACL</name>
<dbReference type="OrthoDB" id="2413149at2"/>
<evidence type="ECO:0000313" key="2">
    <source>
        <dbReference type="EMBL" id="PWI26611.1"/>
    </source>
</evidence>
<dbReference type="RefSeq" id="WP_109304782.1">
    <property type="nucleotide sequence ID" value="NZ_BJUF01000002.1"/>
</dbReference>
<evidence type="ECO:0000256" key="1">
    <source>
        <dbReference type="SAM" id="Phobius"/>
    </source>
</evidence>
<keyword evidence="1" id="KW-0812">Transmembrane</keyword>
<proteinExistence type="predicted"/>
<dbReference type="EMBL" id="QFVR01000002">
    <property type="protein sequence ID" value="PWI26611.1"/>
    <property type="molecule type" value="Genomic_DNA"/>
</dbReference>
<dbReference type="InterPro" id="IPR018730">
    <property type="entry name" value="DUF2273"/>
</dbReference>
<evidence type="ECO:0008006" key="4">
    <source>
        <dbReference type="Google" id="ProtNLM"/>
    </source>
</evidence>